<gene>
    <name evidence="1" type="ORF">POPTR_005G150150v4</name>
</gene>
<organism evidence="1 2">
    <name type="scientific">Populus trichocarpa</name>
    <name type="common">Western balsam poplar</name>
    <name type="synonym">Populus balsamifera subsp. trichocarpa</name>
    <dbReference type="NCBI Taxonomy" id="3694"/>
    <lineage>
        <taxon>Eukaryota</taxon>
        <taxon>Viridiplantae</taxon>
        <taxon>Streptophyta</taxon>
        <taxon>Embryophyta</taxon>
        <taxon>Tracheophyta</taxon>
        <taxon>Spermatophyta</taxon>
        <taxon>Magnoliopsida</taxon>
        <taxon>eudicotyledons</taxon>
        <taxon>Gunneridae</taxon>
        <taxon>Pentapetalae</taxon>
        <taxon>rosids</taxon>
        <taxon>fabids</taxon>
        <taxon>Malpighiales</taxon>
        <taxon>Salicaceae</taxon>
        <taxon>Saliceae</taxon>
        <taxon>Populus</taxon>
    </lineage>
</organism>
<sequence length="84" mass="9698">MNEVWSCCLLLLLIIRSVYLTYAANSLFYNLKFSFMERSDPTVEDCFWGPTTIHGMARDDSEGELEWSGNDFILRPVLGLPFLK</sequence>
<comment type="caution">
    <text evidence="1">The sequence shown here is derived from an EMBL/GenBank/DDBJ whole genome shotgun (WGS) entry which is preliminary data.</text>
</comment>
<name>A0ACC0T0V2_POPTR</name>
<dbReference type="EMBL" id="CM009294">
    <property type="protein sequence ID" value="KAI9394864.1"/>
    <property type="molecule type" value="Genomic_DNA"/>
</dbReference>
<protein>
    <submittedName>
        <fullName evidence="1">Uncharacterized protein</fullName>
    </submittedName>
</protein>
<accession>A0ACC0T0V2</accession>
<reference evidence="1 2" key="1">
    <citation type="journal article" date="2006" name="Science">
        <title>The genome of black cottonwood, Populus trichocarpa (Torr. &amp; Gray).</title>
        <authorList>
            <person name="Tuskan G.A."/>
            <person name="Difazio S."/>
            <person name="Jansson S."/>
            <person name="Bohlmann J."/>
            <person name="Grigoriev I."/>
            <person name="Hellsten U."/>
            <person name="Putnam N."/>
            <person name="Ralph S."/>
            <person name="Rombauts S."/>
            <person name="Salamov A."/>
            <person name="Schein J."/>
            <person name="Sterck L."/>
            <person name="Aerts A."/>
            <person name="Bhalerao R.R."/>
            <person name="Bhalerao R.P."/>
            <person name="Blaudez D."/>
            <person name="Boerjan W."/>
            <person name="Brun A."/>
            <person name="Brunner A."/>
            <person name="Busov V."/>
            <person name="Campbell M."/>
            <person name="Carlson J."/>
            <person name="Chalot M."/>
            <person name="Chapman J."/>
            <person name="Chen G.L."/>
            <person name="Cooper D."/>
            <person name="Coutinho P.M."/>
            <person name="Couturier J."/>
            <person name="Covert S."/>
            <person name="Cronk Q."/>
            <person name="Cunningham R."/>
            <person name="Davis J."/>
            <person name="Degroeve S."/>
            <person name="Dejardin A."/>
            <person name="Depamphilis C."/>
            <person name="Detter J."/>
            <person name="Dirks B."/>
            <person name="Dubchak I."/>
            <person name="Duplessis S."/>
            <person name="Ehlting J."/>
            <person name="Ellis B."/>
            <person name="Gendler K."/>
            <person name="Goodstein D."/>
            <person name="Gribskov M."/>
            <person name="Grimwood J."/>
            <person name="Groover A."/>
            <person name="Gunter L."/>
            <person name="Hamberger B."/>
            <person name="Heinze B."/>
            <person name="Helariutta Y."/>
            <person name="Henrissat B."/>
            <person name="Holligan D."/>
            <person name="Holt R."/>
            <person name="Huang W."/>
            <person name="Islam-Faridi N."/>
            <person name="Jones S."/>
            <person name="Jones-Rhoades M."/>
            <person name="Jorgensen R."/>
            <person name="Joshi C."/>
            <person name="Kangasjarvi J."/>
            <person name="Karlsson J."/>
            <person name="Kelleher C."/>
            <person name="Kirkpatrick R."/>
            <person name="Kirst M."/>
            <person name="Kohler A."/>
            <person name="Kalluri U."/>
            <person name="Larimer F."/>
            <person name="Leebens-Mack J."/>
            <person name="Leple J.C."/>
            <person name="Locascio P."/>
            <person name="Lou Y."/>
            <person name="Lucas S."/>
            <person name="Martin F."/>
            <person name="Montanini B."/>
            <person name="Napoli C."/>
            <person name="Nelson D.R."/>
            <person name="Nelson C."/>
            <person name="Nieminen K."/>
            <person name="Nilsson O."/>
            <person name="Pereda V."/>
            <person name="Peter G."/>
            <person name="Philippe R."/>
            <person name="Pilate G."/>
            <person name="Poliakov A."/>
            <person name="Razumovskaya J."/>
            <person name="Richardson P."/>
            <person name="Rinaldi C."/>
            <person name="Ritland K."/>
            <person name="Rouze P."/>
            <person name="Ryaboy D."/>
            <person name="Schmutz J."/>
            <person name="Schrader J."/>
            <person name="Segerman B."/>
            <person name="Shin H."/>
            <person name="Siddiqui A."/>
            <person name="Sterky F."/>
            <person name="Terry A."/>
            <person name="Tsai C.J."/>
            <person name="Uberbacher E."/>
            <person name="Unneberg P."/>
            <person name="Vahala J."/>
            <person name="Wall K."/>
            <person name="Wessler S."/>
            <person name="Yang G."/>
            <person name="Yin T."/>
            <person name="Douglas C."/>
            <person name="Marra M."/>
            <person name="Sandberg G."/>
            <person name="Van de Peer Y."/>
            <person name="Rokhsar D."/>
        </authorList>
    </citation>
    <scope>NUCLEOTIDE SEQUENCE [LARGE SCALE GENOMIC DNA]</scope>
    <source>
        <strain evidence="2">cv. Nisqually</strain>
    </source>
</reference>
<proteinExistence type="predicted"/>
<evidence type="ECO:0000313" key="2">
    <source>
        <dbReference type="Proteomes" id="UP000006729"/>
    </source>
</evidence>
<keyword evidence="2" id="KW-1185">Reference proteome</keyword>
<evidence type="ECO:0000313" key="1">
    <source>
        <dbReference type="EMBL" id="KAI9394864.1"/>
    </source>
</evidence>
<dbReference type="Proteomes" id="UP000006729">
    <property type="component" value="Chromosome 5"/>
</dbReference>